<evidence type="ECO:0000313" key="1">
    <source>
        <dbReference type="EMBL" id="KAF9686729.1"/>
    </source>
</evidence>
<dbReference type="EMBL" id="JADGMS010000002">
    <property type="protein sequence ID" value="KAF9686729.1"/>
    <property type="molecule type" value="Genomic_DNA"/>
</dbReference>
<dbReference type="PANTHER" id="PTHR35111">
    <property type="entry name" value="F10A5.9-RELATED"/>
    <property type="match status" value="1"/>
</dbReference>
<proteinExistence type="predicted"/>
<reference evidence="1 2" key="1">
    <citation type="submission" date="2020-10" db="EMBL/GenBank/DDBJ databases">
        <title>Plant Genome Project.</title>
        <authorList>
            <person name="Zhang R.-G."/>
        </authorList>
    </citation>
    <scope>NUCLEOTIDE SEQUENCE [LARGE SCALE GENOMIC DNA]</scope>
    <source>
        <strain evidence="1">FAFU-HL-1</strain>
        <tissue evidence="1">Leaf</tissue>
    </source>
</reference>
<gene>
    <name evidence="1" type="ORF">SADUNF_Sadunf02G0019700</name>
</gene>
<evidence type="ECO:0000313" key="2">
    <source>
        <dbReference type="Proteomes" id="UP000657918"/>
    </source>
</evidence>
<comment type="caution">
    <text evidence="1">The sequence shown here is derived from an EMBL/GenBank/DDBJ whole genome shotgun (WGS) entry which is preliminary data.</text>
</comment>
<organism evidence="1 2">
    <name type="scientific">Salix dunnii</name>
    <dbReference type="NCBI Taxonomy" id="1413687"/>
    <lineage>
        <taxon>Eukaryota</taxon>
        <taxon>Viridiplantae</taxon>
        <taxon>Streptophyta</taxon>
        <taxon>Embryophyta</taxon>
        <taxon>Tracheophyta</taxon>
        <taxon>Spermatophyta</taxon>
        <taxon>Magnoliopsida</taxon>
        <taxon>eudicotyledons</taxon>
        <taxon>Gunneridae</taxon>
        <taxon>Pentapetalae</taxon>
        <taxon>rosids</taxon>
        <taxon>fabids</taxon>
        <taxon>Malpighiales</taxon>
        <taxon>Salicaceae</taxon>
        <taxon>Saliceae</taxon>
        <taxon>Salix</taxon>
    </lineage>
</organism>
<dbReference type="Proteomes" id="UP000657918">
    <property type="component" value="Unassembled WGS sequence"/>
</dbReference>
<accession>A0A835TFR9</accession>
<name>A0A835TFR9_9ROSI</name>
<dbReference type="AlphaFoldDB" id="A0A835TFR9"/>
<sequence length="116" mass="12473">MATKQRSRERFAPPETSCCSHYSSHSYYSEAIADCIEFFSKSSQEGILDGHWRGREGLRLGAGASSDKVGDTDSVCMIADEGSPTGIISFELFGLVMSRLQISALGRGTKSSKGSP</sequence>
<keyword evidence="2" id="KW-1185">Reference proteome</keyword>
<dbReference type="OrthoDB" id="1840016at2759"/>
<protein>
    <submittedName>
        <fullName evidence="1">Uncharacterized protein</fullName>
    </submittedName>
</protein>
<dbReference type="PANTHER" id="PTHR35111:SF5">
    <property type="entry name" value="F10A5.9"/>
    <property type="match status" value="1"/>
</dbReference>